<evidence type="ECO:0000313" key="11">
    <source>
        <dbReference type="EMBL" id="CAH2316580.1"/>
    </source>
</evidence>
<keyword evidence="6 9" id="KW-0472">Membrane</keyword>
<gene>
    <name evidence="11" type="ORF">PECUL_23A013958</name>
</gene>
<dbReference type="PROSITE" id="PS50853">
    <property type="entry name" value="FN3"/>
    <property type="match status" value="1"/>
</dbReference>
<evidence type="ECO:0000313" key="12">
    <source>
        <dbReference type="Proteomes" id="UP001295444"/>
    </source>
</evidence>
<feature type="transmembrane region" description="Helical" evidence="9">
    <location>
        <begin position="344"/>
        <end position="364"/>
    </location>
</feature>
<dbReference type="Pfam" id="PF21605">
    <property type="entry name" value="CRLF2-like_D2"/>
    <property type="match status" value="1"/>
</dbReference>
<evidence type="ECO:0000256" key="2">
    <source>
        <dbReference type="ARBA" id="ARBA00008159"/>
    </source>
</evidence>
<reference evidence="11" key="1">
    <citation type="submission" date="2022-03" db="EMBL/GenBank/DDBJ databases">
        <authorList>
            <person name="Alioto T."/>
            <person name="Alioto T."/>
            <person name="Gomez Garrido J."/>
        </authorList>
    </citation>
    <scope>NUCLEOTIDE SEQUENCE</scope>
</reference>
<comment type="similarity">
    <text evidence="2">Belongs to the type I cytokine receptor family. Type 5 subfamily.</text>
</comment>
<dbReference type="Proteomes" id="UP001295444">
    <property type="component" value="Chromosome 09"/>
</dbReference>
<evidence type="ECO:0000256" key="7">
    <source>
        <dbReference type="ARBA" id="ARBA00023170"/>
    </source>
</evidence>
<dbReference type="PANTHER" id="PTHR23037">
    <property type="entry name" value="CYTOKINE RECEPTOR"/>
    <property type="match status" value="1"/>
</dbReference>
<keyword evidence="3 9" id="KW-0812">Transmembrane</keyword>
<dbReference type="PANTHER" id="PTHR23037:SF47">
    <property type="entry name" value="INTERLEUKIN 2 RECEPTOR SUBUNIT GAMMA"/>
    <property type="match status" value="1"/>
</dbReference>
<organism evidence="11 12">
    <name type="scientific">Pelobates cultripes</name>
    <name type="common">Western spadefoot toad</name>
    <dbReference type="NCBI Taxonomy" id="61616"/>
    <lineage>
        <taxon>Eukaryota</taxon>
        <taxon>Metazoa</taxon>
        <taxon>Chordata</taxon>
        <taxon>Craniata</taxon>
        <taxon>Vertebrata</taxon>
        <taxon>Euteleostomi</taxon>
        <taxon>Amphibia</taxon>
        <taxon>Batrachia</taxon>
        <taxon>Anura</taxon>
        <taxon>Pelobatoidea</taxon>
        <taxon>Pelobatidae</taxon>
        <taxon>Pelobates</taxon>
    </lineage>
</organism>
<sequence length="435" mass="48411">MLRPPSVVVLWRQAQAPSVVELWRQAQAPSVVELWRQAQAPSVVVLWRQAQTLSVVEFWRHAQAPECSGVVETGSGTECSGVVETGSGTECSGVVETGSGTECSGVMETGSDTECSGVVETGSGTECSGVMETGSDLQCTVNQHKQVTCLWDQQGVPKENYTLKYWFDNKEDSAVLCPKYLLNESIHIGCWIQEPIETFTPFTALLISSNLEKTVQRKYNQPQNFVKLDPPNGLQVANTSSMELILKWDVSNSSYPNRCIEFQVQYKSSTDRIWTVKEASTFLFSLPSYDPEKMYTFHVRSKLSNSCSGAKTWSEWSVGVSWGRNTTIIAGQLEPNQTPDLKSLLIYLMSTFVLVVLVIILIRVERIWVIFVPRIPNPGKNFEDLFSTHEGDFQKWLGVSKDVVESLKHNYSESLCTVTEDSDCNGGETKTLAPV</sequence>
<dbReference type="InterPro" id="IPR036116">
    <property type="entry name" value="FN3_sf"/>
</dbReference>
<keyword evidence="8" id="KW-0325">Glycoprotein</keyword>
<dbReference type="Gene3D" id="2.60.40.10">
    <property type="entry name" value="Immunoglobulins"/>
    <property type="match status" value="2"/>
</dbReference>
<dbReference type="GO" id="GO:0009897">
    <property type="term" value="C:external side of plasma membrane"/>
    <property type="evidence" value="ECO:0007669"/>
    <property type="project" value="TreeGrafter"/>
</dbReference>
<keyword evidence="4" id="KW-0732">Signal</keyword>
<evidence type="ECO:0000256" key="8">
    <source>
        <dbReference type="ARBA" id="ARBA00023180"/>
    </source>
</evidence>
<keyword evidence="7 11" id="KW-0675">Receptor</keyword>
<dbReference type="InterPro" id="IPR048651">
    <property type="entry name" value="CRLF2-like_D1"/>
</dbReference>
<dbReference type="CDD" id="cd00063">
    <property type="entry name" value="FN3"/>
    <property type="match status" value="1"/>
</dbReference>
<proteinExistence type="inferred from homology"/>
<protein>
    <submittedName>
        <fullName evidence="11">Cytokine receptor common subunit gamma</fullName>
    </submittedName>
</protein>
<dbReference type="InterPro" id="IPR003961">
    <property type="entry name" value="FN3_dom"/>
</dbReference>
<accession>A0AAD1T7R4</accession>
<comment type="subcellular location">
    <subcellularLocation>
        <location evidence="1">Membrane</location>
        <topology evidence="1">Single-pass type I membrane protein</topology>
    </subcellularLocation>
</comment>
<dbReference type="EMBL" id="OW240920">
    <property type="protein sequence ID" value="CAH2316580.1"/>
    <property type="molecule type" value="Genomic_DNA"/>
</dbReference>
<dbReference type="AlphaFoldDB" id="A0AAD1T7R4"/>
<dbReference type="GO" id="GO:0004896">
    <property type="term" value="F:cytokine receptor activity"/>
    <property type="evidence" value="ECO:0007669"/>
    <property type="project" value="TreeGrafter"/>
</dbReference>
<keyword evidence="5 9" id="KW-1133">Transmembrane helix</keyword>
<evidence type="ECO:0000256" key="6">
    <source>
        <dbReference type="ARBA" id="ARBA00023136"/>
    </source>
</evidence>
<evidence type="ECO:0000259" key="10">
    <source>
        <dbReference type="PROSITE" id="PS50853"/>
    </source>
</evidence>
<evidence type="ECO:0000256" key="3">
    <source>
        <dbReference type="ARBA" id="ARBA00022692"/>
    </source>
</evidence>
<dbReference type="SUPFAM" id="SSF49265">
    <property type="entry name" value="Fibronectin type III"/>
    <property type="match status" value="2"/>
</dbReference>
<dbReference type="Pfam" id="PF21604">
    <property type="entry name" value="CRLF2_D1"/>
    <property type="match status" value="1"/>
</dbReference>
<evidence type="ECO:0000256" key="4">
    <source>
        <dbReference type="ARBA" id="ARBA00022729"/>
    </source>
</evidence>
<evidence type="ECO:0000256" key="5">
    <source>
        <dbReference type="ARBA" id="ARBA00022989"/>
    </source>
</evidence>
<dbReference type="InterPro" id="IPR048648">
    <property type="entry name" value="CRLF2-like_D2"/>
</dbReference>
<name>A0AAD1T7R4_PELCU</name>
<feature type="domain" description="Fibronectin type-III" evidence="10">
    <location>
        <begin position="230"/>
        <end position="324"/>
    </location>
</feature>
<evidence type="ECO:0000256" key="1">
    <source>
        <dbReference type="ARBA" id="ARBA00004479"/>
    </source>
</evidence>
<evidence type="ECO:0000256" key="9">
    <source>
        <dbReference type="SAM" id="Phobius"/>
    </source>
</evidence>
<keyword evidence="12" id="KW-1185">Reference proteome</keyword>
<dbReference type="InterPro" id="IPR013783">
    <property type="entry name" value="Ig-like_fold"/>
</dbReference>